<dbReference type="RefSeq" id="WP_148977104.1">
    <property type="nucleotide sequence ID" value="NZ_VTER01000021.1"/>
</dbReference>
<name>A0A5D4QP57_9BACI</name>
<dbReference type="InterPro" id="IPR009061">
    <property type="entry name" value="DNA-bd_dom_put_sf"/>
</dbReference>
<evidence type="ECO:0000313" key="3">
    <source>
        <dbReference type="Proteomes" id="UP000322139"/>
    </source>
</evidence>
<dbReference type="InterPro" id="IPR010093">
    <property type="entry name" value="SinI_DNA-bd"/>
</dbReference>
<evidence type="ECO:0000313" key="2">
    <source>
        <dbReference type="EMBL" id="TYS40757.1"/>
    </source>
</evidence>
<dbReference type="NCBIfam" id="TIGR01764">
    <property type="entry name" value="excise"/>
    <property type="match status" value="1"/>
</dbReference>
<proteinExistence type="predicted"/>
<evidence type="ECO:0000259" key="1">
    <source>
        <dbReference type="Pfam" id="PF12728"/>
    </source>
</evidence>
<accession>A0A5D4QP57</accession>
<comment type="caution">
    <text evidence="2">The sequence shown here is derived from an EMBL/GenBank/DDBJ whole genome shotgun (WGS) entry which is preliminary data.</text>
</comment>
<dbReference type="SUPFAM" id="SSF46955">
    <property type="entry name" value="Putative DNA-binding domain"/>
    <property type="match status" value="1"/>
</dbReference>
<dbReference type="Pfam" id="PF12728">
    <property type="entry name" value="HTH_17"/>
    <property type="match status" value="1"/>
</dbReference>
<dbReference type="EMBL" id="VTER01000021">
    <property type="protein sequence ID" value="TYS40757.1"/>
    <property type="molecule type" value="Genomic_DNA"/>
</dbReference>
<feature type="domain" description="Helix-turn-helix" evidence="1">
    <location>
        <begin position="161"/>
        <end position="205"/>
    </location>
</feature>
<dbReference type="GO" id="GO:0003677">
    <property type="term" value="F:DNA binding"/>
    <property type="evidence" value="ECO:0007669"/>
    <property type="project" value="InterPro"/>
</dbReference>
<dbReference type="InterPro" id="IPR041657">
    <property type="entry name" value="HTH_17"/>
</dbReference>
<sequence length="236" mass="26608">MIQDYMDEKLWETAQILLEEERPDHALLVIHSIASHAIGRYSGKHVDVCIDDIPKKEVKTEQLKLMAQLSKDVSNLASHGQYTEAQEKAMEYLDGIVSLLSSSSQEEYRLRRNLFKHLVHIDNGNTNNTVLFNTITISPQPGEFTPGTSVDTSVATAVETYTTSEVASILHVSDQTVRRMCEAGKFPKAERTSGGHWRIPREYFKVTLEQSKQINKELIDIRNKSEGGGEVDEFSL</sequence>
<dbReference type="AlphaFoldDB" id="A0A5D4QP57"/>
<organism evidence="2 3">
    <name type="scientific">Bacillus infantis</name>
    <dbReference type="NCBI Taxonomy" id="324767"/>
    <lineage>
        <taxon>Bacteria</taxon>
        <taxon>Bacillati</taxon>
        <taxon>Bacillota</taxon>
        <taxon>Bacilli</taxon>
        <taxon>Bacillales</taxon>
        <taxon>Bacillaceae</taxon>
        <taxon>Bacillus</taxon>
    </lineage>
</organism>
<dbReference type="CDD" id="cd04762">
    <property type="entry name" value="HTH_MerR-trunc"/>
    <property type="match status" value="1"/>
</dbReference>
<dbReference type="Proteomes" id="UP000322139">
    <property type="component" value="Unassembled WGS sequence"/>
</dbReference>
<reference evidence="2 3" key="1">
    <citation type="submission" date="2019-08" db="EMBL/GenBank/DDBJ databases">
        <title>Bacillus genomes from the desert of Cuatro Cienegas, Coahuila.</title>
        <authorList>
            <person name="Olmedo-Alvarez G."/>
        </authorList>
    </citation>
    <scope>NUCLEOTIDE SEQUENCE [LARGE SCALE GENOMIC DNA]</scope>
    <source>
        <strain evidence="2 3">CH446_14T</strain>
    </source>
</reference>
<protein>
    <submittedName>
        <fullName evidence="2">Helix-turn-helix domain-containing protein</fullName>
    </submittedName>
</protein>
<gene>
    <name evidence="2" type="ORF">FZD51_24710</name>
</gene>
<dbReference type="Gene3D" id="1.10.1660.10">
    <property type="match status" value="1"/>
</dbReference>